<evidence type="ECO:0000256" key="1">
    <source>
        <dbReference type="ARBA" id="ARBA00023015"/>
    </source>
</evidence>
<dbReference type="InterPro" id="IPR028082">
    <property type="entry name" value="Peripla_BP_I"/>
</dbReference>
<dbReference type="CDD" id="cd06267">
    <property type="entry name" value="PBP1_LacI_sugar_binding-like"/>
    <property type="match status" value="1"/>
</dbReference>
<dbReference type="InterPro" id="IPR046335">
    <property type="entry name" value="LacI/GalR-like_sensor"/>
</dbReference>
<dbReference type="SUPFAM" id="SSF47413">
    <property type="entry name" value="lambda repressor-like DNA-binding domains"/>
    <property type="match status" value="1"/>
</dbReference>
<evidence type="ECO:0000259" key="4">
    <source>
        <dbReference type="PROSITE" id="PS50932"/>
    </source>
</evidence>
<dbReference type="GO" id="GO:0000976">
    <property type="term" value="F:transcription cis-regulatory region binding"/>
    <property type="evidence" value="ECO:0007669"/>
    <property type="project" value="TreeGrafter"/>
</dbReference>
<dbReference type="Gene3D" id="3.40.50.2300">
    <property type="match status" value="2"/>
</dbReference>
<dbReference type="InterPro" id="IPR010982">
    <property type="entry name" value="Lambda_DNA-bd_dom_sf"/>
</dbReference>
<dbReference type="InterPro" id="IPR000843">
    <property type="entry name" value="HTH_LacI"/>
</dbReference>
<dbReference type="AlphaFoldDB" id="A0A7Y9GRL7"/>
<dbReference type="PANTHER" id="PTHR30146">
    <property type="entry name" value="LACI-RELATED TRANSCRIPTIONAL REPRESSOR"/>
    <property type="match status" value="1"/>
</dbReference>
<dbReference type="PROSITE" id="PS50932">
    <property type="entry name" value="HTH_LACI_2"/>
    <property type="match status" value="1"/>
</dbReference>
<dbReference type="GO" id="GO:0003700">
    <property type="term" value="F:DNA-binding transcription factor activity"/>
    <property type="evidence" value="ECO:0007669"/>
    <property type="project" value="TreeGrafter"/>
</dbReference>
<evidence type="ECO:0000313" key="5">
    <source>
        <dbReference type="EMBL" id="NYE21423.1"/>
    </source>
</evidence>
<reference evidence="5 6" key="1">
    <citation type="submission" date="2020-07" db="EMBL/GenBank/DDBJ databases">
        <title>Sequencing the genomes of 1000 actinobacteria strains.</title>
        <authorList>
            <person name="Klenk H.-P."/>
        </authorList>
    </citation>
    <scope>NUCLEOTIDE SEQUENCE [LARGE SCALE GENOMIC DNA]</scope>
    <source>
        <strain evidence="5 6">DSM 24662</strain>
    </source>
</reference>
<protein>
    <submittedName>
        <fullName evidence="5">LacI family transcriptional regulator/LacI family repressor for deo operon, udp, cdd, tsx, nupC, and nupG</fullName>
    </submittedName>
</protein>
<comment type="caution">
    <text evidence="5">The sequence shown here is derived from an EMBL/GenBank/DDBJ whole genome shotgun (WGS) entry which is preliminary data.</text>
</comment>
<dbReference type="Pfam" id="PF13377">
    <property type="entry name" value="Peripla_BP_3"/>
    <property type="match status" value="1"/>
</dbReference>
<evidence type="ECO:0000256" key="2">
    <source>
        <dbReference type="ARBA" id="ARBA00023125"/>
    </source>
</evidence>
<dbReference type="CDD" id="cd01392">
    <property type="entry name" value="HTH_LacI"/>
    <property type="match status" value="1"/>
</dbReference>
<dbReference type="EMBL" id="JACCBV010000001">
    <property type="protein sequence ID" value="NYE21423.1"/>
    <property type="molecule type" value="Genomic_DNA"/>
</dbReference>
<keyword evidence="2" id="KW-0238">DNA-binding</keyword>
<organism evidence="5 6">
    <name type="scientific">Microbacterium immunditiarum</name>
    <dbReference type="NCBI Taxonomy" id="337480"/>
    <lineage>
        <taxon>Bacteria</taxon>
        <taxon>Bacillati</taxon>
        <taxon>Actinomycetota</taxon>
        <taxon>Actinomycetes</taxon>
        <taxon>Micrococcales</taxon>
        <taxon>Microbacteriaceae</taxon>
        <taxon>Microbacterium</taxon>
    </lineage>
</organism>
<name>A0A7Y9GRL7_9MICO</name>
<accession>A0A7Y9GRL7</accession>
<dbReference type="Proteomes" id="UP000576969">
    <property type="component" value="Unassembled WGS sequence"/>
</dbReference>
<evidence type="ECO:0000313" key="6">
    <source>
        <dbReference type="Proteomes" id="UP000576969"/>
    </source>
</evidence>
<keyword evidence="1" id="KW-0805">Transcription regulation</keyword>
<sequence>MVTVHDVAALSGVSIATVSRTLRAPHRVSEQTRDRVLAAVHELGYQPNRAASGLRGGRTGVIGLVVPDIENPYFSSLTKGAQASSRERGYGLVVVDTTERADVESAEVQAVRPQIDGIILASSRLPDEQLAQIAATTTCVLVNRDLGPDAPATPTVTIDERVGARAAVGHLHDLGHRRIAYIGGPARSWSQARRSAAIRDAAQAYADIDLIELSGYAPDAEGGRQAADAALVGRPTAVIAYNDLVALGLLARWTELGVRVPDDVSLLGFDNTYVAQLSFPPLTSVGVDLREFGETAVGLLLDRIAGSTTDAADLNHELEPKLVARASTAAPAAGAGE</sequence>
<gene>
    <name evidence="5" type="ORF">BJ991_003451</name>
</gene>
<dbReference type="PANTHER" id="PTHR30146:SF109">
    <property type="entry name" value="HTH-TYPE TRANSCRIPTIONAL REGULATOR GALS"/>
    <property type="match status" value="1"/>
</dbReference>
<feature type="domain" description="HTH lacI-type" evidence="4">
    <location>
        <begin position="2"/>
        <end position="56"/>
    </location>
</feature>
<proteinExistence type="predicted"/>
<dbReference type="Pfam" id="PF00356">
    <property type="entry name" value="LacI"/>
    <property type="match status" value="1"/>
</dbReference>
<dbReference type="RefSeq" id="WP_179492018.1">
    <property type="nucleotide sequence ID" value="NZ_JACCBV010000001.1"/>
</dbReference>
<dbReference type="Gene3D" id="1.10.260.40">
    <property type="entry name" value="lambda repressor-like DNA-binding domains"/>
    <property type="match status" value="1"/>
</dbReference>
<dbReference type="SUPFAM" id="SSF53822">
    <property type="entry name" value="Periplasmic binding protein-like I"/>
    <property type="match status" value="1"/>
</dbReference>
<dbReference type="SMART" id="SM00354">
    <property type="entry name" value="HTH_LACI"/>
    <property type="match status" value="1"/>
</dbReference>
<evidence type="ECO:0000256" key="3">
    <source>
        <dbReference type="ARBA" id="ARBA00023163"/>
    </source>
</evidence>
<keyword evidence="6" id="KW-1185">Reference proteome</keyword>
<keyword evidence="3" id="KW-0804">Transcription</keyword>